<reference evidence="3" key="1">
    <citation type="submission" date="2016-06" db="EMBL/GenBank/DDBJ databases">
        <authorList>
            <person name="Rodrigo-Torres L."/>
            <person name="Arahal R.D."/>
            <person name="Lucena T."/>
        </authorList>
    </citation>
    <scope>NUCLEOTIDE SEQUENCE [LARGE SCALE GENOMIC DNA]</scope>
    <source>
        <strain evidence="3">CECT8203</strain>
    </source>
</reference>
<proteinExistence type="predicted"/>
<dbReference type="Proteomes" id="UP000219336">
    <property type="component" value="Unassembled WGS sequence"/>
</dbReference>
<keyword evidence="1" id="KW-1133">Transmembrane helix</keyword>
<dbReference type="RefSeq" id="WP_096995734.1">
    <property type="nucleotide sequence ID" value="NZ_JBHSII010000001.1"/>
</dbReference>
<feature type="transmembrane region" description="Helical" evidence="1">
    <location>
        <begin position="28"/>
        <end position="44"/>
    </location>
</feature>
<keyword evidence="3" id="KW-1185">Reference proteome</keyword>
<dbReference type="EMBL" id="OANU01000159">
    <property type="protein sequence ID" value="SNX50869.1"/>
    <property type="molecule type" value="Genomic_DNA"/>
</dbReference>
<evidence type="ECO:0000313" key="2">
    <source>
        <dbReference type="EMBL" id="SNX50869.1"/>
    </source>
</evidence>
<keyword evidence="1" id="KW-0812">Transmembrane</keyword>
<dbReference type="AlphaFoldDB" id="A0A240ERC9"/>
<evidence type="ECO:0000256" key="1">
    <source>
        <dbReference type="SAM" id="Phobius"/>
    </source>
</evidence>
<organism evidence="2 3">
    <name type="scientific">Vibrio thalassae</name>
    <dbReference type="NCBI Taxonomy" id="1243014"/>
    <lineage>
        <taxon>Bacteria</taxon>
        <taxon>Pseudomonadati</taxon>
        <taxon>Pseudomonadota</taxon>
        <taxon>Gammaproteobacteria</taxon>
        <taxon>Vibrionales</taxon>
        <taxon>Vibrionaceae</taxon>
        <taxon>Vibrio</taxon>
    </lineage>
</organism>
<evidence type="ECO:0000313" key="3">
    <source>
        <dbReference type="Proteomes" id="UP000219336"/>
    </source>
</evidence>
<sequence>MKGILTGYGVILFPASVGAFVGFAHGTPAIYAIFPLLVLSWFQTNQQKEIKELKSEIRKMKSSLKGDD</sequence>
<protein>
    <submittedName>
        <fullName evidence="2">Uncharacterized protein</fullName>
    </submittedName>
</protein>
<keyword evidence="1" id="KW-0472">Membrane</keyword>
<gene>
    <name evidence="2" type="ORF">VTH8203_04543</name>
</gene>
<accession>A0A240ERC9</accession>
<name>A0A240ERC9_9VIBR</name>